<evidence type="ECO:0000256" key="4">
    <source>
        <dbReference type="ARBA" id="ARBA00022519"/>
    </source>
</evidence>
<dbReference type="PANTHER" id="PTHR30012:SF0">
    <property type="entry name" value="TYPE II SECRETION SYSTEM PROTEIN F-RELATED"/>
    <property type="match status" value="1"/>
</dbReference>
<protein>
    <recommendedName>
        <fullName evidence="9">Type II secretion system protein GspF domain-containing protein</fullName>
    </recommendedName>
</protein>
<evidence type="ECO:0000256" key="3">
    <source>
        <dbReference type="ARBA" id="ARBA00022475"/>
    </source>
</evidence>
<keyword evidence="6 8" id="KW-1133">Transmembrane helix</keyword>
<dbReference type="InterPro" id="IPR042094">
    <property type="entry name" value="T2SS_GspF_sf"/>
</dbReference>
<name>A0A1F5EI45_9BACT</name>
<dbReference type="STRING" id="1797580.A2Z61_00985"/>
<gene>
    <name evidence="10" type="ORF">A2Z61_00985</name>
</gene>
<dbReference type="PANTHER" id="PTHR30012">
    <property type="entry name" value="GENERAL SECRETION PATHWAY PROTEIN"/>
    <property type="match status" value="1"/>
</dbReference>
<reference evidence="10 11" key="1">
    <citation type="journal article" date="2016" name="Nat. Commun.">
        <title>Thousands of microbial genomes shed light on interconnected biogeochemical processes in an aquifer system.</title>
        <authorList>
            <person name="Anantharaman K."/>
            <person name="Brown C.T."/>
            <person name="Hug L.A."/>
            <person name="Sharon I."/>
            <person name="Castelle C.J."/>
            <person name="Probst A.J."/>
            <person name="Thomas B.C."/>
            <person name="Singh A."/>
            <person name="Wilkins M.J."/>
            <person name="Karaoz U."/>
            <person name="Brodie E.L."/>
            <person name="Williams K.H."/>
            <person name="Hubbard S.S."/>
            <person name="Banfield J.F."/>
        </authorList>
    </citation>
    <scope>NUCLEOTIDE SEQUENCE [LARGE SCALE GENOMIC DNA]</scope>
</reference>
<evidence type="ECO:0000256" key="7">
    <source>
        <dbReference type="ARBA" id="ARBA00023136"/>
    </source>
</evidence>
<evidence type="ECO:0000256" key="8">
    <source>
        <dbReference type="SAM" id="Phobius"/>
    </source>
</evidence>
<feature type="transmembrane region" description="Helical" evidence="8">
    <location>
        <begin position="167"/>
        <end position="190"/>
    </location>
</feature>
<keyword evidence="5 8" id="KW-0812">Transmembrane</keyword>
<comment type="subcellular location">
    <subcellularLocation>
        <location evidence="1">Cell inner membrane</location>
        <topology evidence="1">Multi-pass membrane protein</topology>
    </subcellularLocation>
</comment>
<dbReference type="GO" id="GO:0005886">
    <property type="term" value="C:plasma membrane"/>
    <property type="evidence" value="ECO:0007669"/>
    <property type="project" value="UniProtKB-SubCell"/>
</dbReference>
<feature type="domain" description="Type II secretion system protein GspF" evidence="9">
    <location>
        <begin position="272"/>
        <end position="393"/>
    </location>
</feature>
<keyword evidence="3" id="KW-1003">Cell membrane</keyword>
<dbReference type="InterPro" id="IPR003004">
    <property type="entry name" value="GspF/PilC"/>
</dbReference>
<dbReference type="PRINTS" id="PR00812">
    <property type="entry name" value="BCTERIALGSPF"/>
</dbReference>
<keyword evidence="4" id="KW-0997">Cell inner membrane</keyword>
<sequence length="401" mass="44436">MLFKYTAIDKTGNETAGSIDTINKDVAISSLQRQGLVISSIISAEEKSFFKREISFFDRVSNKEIVMLSRQISTLFESQVSALRVFKLLGSESSNKILRAALIDVADDIQSGKSISDALSEHNKIFSPFYVNMVRAGEESGKLDQIFSYLADYLDRSYEITSKTKNALIYPAFVTFTFITVMILMLTLVIPKISDIFVESGQELPIYTKIVVGVSDFFVNYGIFLLILVIIGGFFLWKYNKTEQGKSSISQFRLSIPYLGNLYKKLYLSRISDNLSTMLSSGITMTRAIEITATVIGDTTYEKLLNKSAQSIKSGSSLSESFTGHKEIPSILIQMVKVGEETGELSNILNTLSKFYAREIKNTVDTLVTLIEPIMIVALALGVGVLLAAVLMPIYNISSAI</sequence>
<comment type="caution">
    <text evidence="10">The sequence shown here is derived from an EMBL/GenBank/DDBJ whole genome shotgun (WGS) entry which is preliminary data.</text>
</comment>
<evidence type="ECO:0000256" key="1">
    <source>
        <dbReference type="ARBA" id="ARBA00004429"/>
    </source>
</evidence>
<proteinExistence type="inferred from homology"/>
<evidence type="ECO:0000256" key="6">
    <source>
        <dbReference type="ARBA" id="ARBA00022989"/>
    </source>
</evidence>
<dbReference type="Gene3D" id="1.20.81.30">
    <property type="entry name" value="Type II secretion system (T2SS), domain F"/>
    <property type="match status" value="2"/>
</dbReference>
<evidence type="ECO:0000313" key="11">
    <source>
        <dbReference type="Proteomes" id="UP000186029"/>
    </source>
</evidence>
<comment type="similarity">
    <text evidence="2">Belongs to the GSP F family.</text>
</comment>
<feature type="transmembrane region" description="Helical" evidence="8">
    <location>
        <begin position="374"/>
        <end position="395"/>
    </location>
</feature>
<evidence type="ECO:0000259" key="9">
    <source>
        <dbReference type="Pfam" id="PF00482"/>
    </source>
</evidence>
<dbReference type="EMBL" id="MFAC01000014">
    <property type="protein sequence ID" value="OGD67033.1"/>
    <property type="molecule type" value="Genomic_DNA"/>
</dbReference>
<dbReference type="Proteomes" id="UP000186029">
    <property type="component" value="Unassembled WGS sequence"/>
</dbReference>
<evidence type="ECO:0000256" key="5">
    <source>
        <dbReference type="ARBA" id="ARBA00022692"/>
    </source>
</evidence>
<evidence type="ECO:0000256" key="2">
    <source>
        <dbReference type="ARBA" id="ARBA00005745"/>
    </source>
</evidence>
<dbReference type="FunFam" id="1.20.81.30:FF:000001">
    <property type="entry name" value="Type II secretion system protein F"/>
    <property type="match status" value="1"/>
</dbReference>
<keyword evidence="7 8" id="KW-0472">Membrane</keyword>
<dbReference type="Pfam" id="PF00482">
    <property type="entry name" value="T2SSF"/>
    <property type="match status" value="2"/>
</dbReference>
<feature type="transmembrane region" description="Helical" evidence="8">
    <location>
        <begin position="210"/>
        <end position="237"/>
    </location>
</feature>
<evidence type="ECO:0000313" key="10">
    <source>
        <dbReference type="EMBL" id="OGD67033.1"/>
    </source>
</evidence>
<organism evidence="10 11">
    <name type="scientific">Candidatus Campbellbacteria bacterium RIFCSPLOWO2_02_35_12</name>
    <dbReference type="NCBI Taxonomy" id="1797580"/>
    <lineage>
        <taxon>Bacteria</taxon>
        <taxon>Candidatus Campbelliibacteriota</taxon>
    </lineage>
</organism>
<feature type="domain" description="Type II secretion system protein GspF" evidence="9">
    <location>
        <begin position="69"/>
        <end position="191"/>
    </location>
</feature>
<dbReference type="InterPro" id="IPR018076">
    <property type="entry name" value="T2SS_GspF_dom"/>
</dbReference>
<accession>A0A1F5EI45</accession>
<dbReference type="AlphaFoldDB" id="A0A1F5EI45"/>